<dbReference type="Gene3D" id="1.10.1790.10">
    <property type="entry name" value="PRD domain"/>
    <property type="match status" value="1"/>
</dbReference>
<dbReference type="GO" id="GO:0009401">
    <property type="term" value="P:phosphoenolpyruvate-dependent sugar phosphotransferase system"/>
    <property type="evidence" value="ECO:0007669"/>
    <property type="project" value="InterPro"/>
</dbReference>
<dbReference type="Gene3D" id="3.40.930.10">
    <property type="entry name" value="Mannitol-specific EII, Chain A"/>
    <property type="match status" value="1"/>
</dbReference>
<dbReference type="Gene3D" id="3.40.50.2300">
    <property type="match status" value="1"/>
</dbReference>
<dbReference type="InterPro" id="IPR036095">
    <property type="entry name" value="PTS_EIIB-like_sf"/>
</dbReference>
<dbReference type="PROSITE" id="PS51372">
    <property type="entry name" value="PRD_2"/>
    <property type="match status" value="1"/>
</dbReference>
<name>A0A134AN25_9FUSO</name>
<dbReference type="InterPro" id="IPR013011">
    <property type="entry name" value="PTS_EIIB_2"/>
</dbReference>
<evidence type="ECO:0000313" key="6">
    <source>
        <dbReference type="EMBL" id="KXB69105.1"/>
    </source>
</evidence>
<protein>
    <submittedName>
        <fullName evidence="6">PRD domain protein</fullName>
    </submittedName>
</protein>
<proteinExistence type="predicted"/>
<dbReference type="SUPFAM" id="SSF63520">
    <property type="entry name" value="PTS-regulatory domain, PRD"/>
    <property type="match status" value="1"/>
</dbReference>
<dbReference type="InterPro" id="IPR011608">
    <property type="entry name" value="PRD"/>
</dbReference>
<evidence type="ECO:0000259" key="4">
    <source>
        <dbReference type="PROSITE" id="PS51099"/>
    </source>
</evidence>
<dbReference type="PROSITE" id="PS51099">
    <property type="entry name" value="PTS_EIIB_TYPE_2"/>
    <property type="match status" value="1"/>
</dbReference>
<dbReference type="GO" id="GO:0006355">
    <property type="term" value="P:regulation of DNA-templated transcription"/>
    <property type="evidence" value="ECO:0007669"/>
    <property type="project" value="InterPro"/>
</dbReference>
<dbReference type="Gene3D" id="1.10.10.10">
    <property type="entry name" value="Winged helix-like DNA-binding domain superfamily/Winged helix DNA-binding domain"/>
    <property type="match status" value="1"/>
</dbReference>
<evidence type="ECO:0000256" key="1">
    <source>
        <dbReference type="ARBA" id="ARBA00022679"/>
    </source>
</evidence>
<dbReference type="AlphaFoldDB" id="A0A134AN25"/>
<accession>A0A134AN25</accession>
<feature type="domain" description="PRD" evidence="5">
    <location>
        <begin position="294"/>
        <end position="401"/>
    </location>
</feature>
<dbReference type="RefSeq" id="WP_060917445.1">
    <property type="nucleotide sequence ID" value="NZ_KQ960026.1"/>
</dbReference>
<organism evidence="6 7">
    <name type="scientific">Leptotrichia wadei</name>
    <dbReference type="NCBI Taxonomy" id="157687"/>
    <lineage>
        <taxon>Bacteria</taxon>
        <taxon>Fusobacteriati</taxon>
        <taxon>Fusobacteriota</taxon>
        <taxon>Fusobacteriia</taxon>
        <taxon>Fusobacteriales</taxon>
        <taxon>Leptotrichiaceae</taxon>
        <taxon>Leptotrichia</taxon>
    </lineage>
</organism>
<dbReference type="Pfam" id="PF00359">
    <property type="entry name" value="PTS_EIIA_2"/>
    <property type="match status" value="1"/>
</dbReference>
<keyword evidence="2" id="KW-0677">Repeat</keyword>
<feature type="domain" description="PTS EIIA type-2" evidence="3">
    <location>
        <begin position="541"/>
        <end position="682"/>
    </location>
</feature>
<dbReference type="SUPFAM" id="SSF52794">
    <property type="entry name" value="PTS system IIB component-like"/>
    <property type="match status" value="1"/>
</dbReference>
<keyword evidence="1" id="KW-0808">Transferase</keyword>
<dbReference type="CDD" id="cd05568">
    <property type="entry name" value="PTS_IIB_bgl_like"/>
    <property type="match status" value="1"/>
</dbReference>
<dbReference type="InterPro" id="IPR036388">
    <property type="entry name" value="WH-like_DNA-bd_sf"/>
</dbReference>
<dbReference type="OrthoDB" id="83598at2"/>
<evidence type="ECO:0000256" key="2">
    <source>
        <dbReference type="ARBA" id="ARBA00022737"/>
    </source>
</evidence>
<keyword evidence="7" id="KW-1185">Reference proteome</keyword>
<dbReference type="InterPro" id="IPR013196">
    <property type="entry name" value="HTH_11"/>
</dbReference>
<evidence type="ECO:0000259" key="3">
    <source>
        <dbReference type="PROSITE" id="PS51094"/>
    </source>
</evidence>
<evidence type="ECO:0000313" key="7">
    <source>
        <dbReference type="Proteomes" id="UP000070483"/>
    </source>
</evidence>
<dbReference type="InterPro" id="IPR050661">
    <property type="entry name" value="BglG_antiterminators"/>
</dbReference>
<gene>
    <name evidence="6" type="ORF">HMPREF3180_00511</name>
</gene>
<dbReference type="InterPro" id="IPR002178">
    <property type="entry name" value="PTS_EIIA_type-2_dom"/>
</dbReference>
<sequence length="685" mass="80216">MLNYRETEILNNLIKGKKYNFKLISEKYGVSDRAVRYYINNIDSILRLLDYKITKKAKNSISLDTNQDFKNLFEILEKIHKLSMEDRISILKLILFFDEKGLNITKICEELEISRTTIKKDLKLMSKEFKMQKIEIVYKNANGYRLSGNFRDILIKKIELLEKIFDSLNDKNSSKVVKAQVYRYFFKYIKQKNIENTKKFIVEIEKVMFLNINEESYNKIFSYVLILLNFEKIYENSNDLTAKKFLINTEEYKKIEKILKNILNKNEIKTEILIEITDLIMGININSLKNNSFEDWINEELIIKKMISKVSKIVKTDLTRDEILYNGLLYHIKPAMYRIKNNIQIKNSVFQELILEKDPILDVVNKAIKEIEGLFEVKFPEDEIALMGFHIKASIERNTSEKTKKVILICGLGYGSSKVLEQSLKENYDLDIVDVLPYYLIKTSMPNYANIDLILSTIDLEENYGIPVVKINPLLKEEDFILLSKYGIRKNITKISLKQLMEIIKNNTTIIDKNKLVNELKNKFENKINDDLLEVGIILKKMLNKNNFQFVNEVKDWKEAITKAGNILEENEIIRHDYISEMIKMIEKHGAYIIIEEGIAIPHAPISENVLKTGISLLVVKEKVLFPNGKGANIFLSFATANKTEHLGILNDLFELITKYNFIEKISKITKYEELEEYFRKELIC</sequence>
<dbReference type="EMBL" id="LSDD01000034">
    <property type="protein sequence ID" value="KXB69105.1"/>
    <property type="molecule type" value="Genomic_DNA"/>
</dbReference>
<dbReference type="PANTHER" id="PTHR30185">
    <property type="entry name" value="CRYPTIC BETA-GLUCOSIDE BGL OPERON ANTITERMINATOR"/>
    <property type="match status" value="1"/>
</dbReference>
<dbReference type="Pfam" id="PF00874">
    <property type="entry name" value="PRD"/>
    <property type="match status" value="1"/>
</dbReference>
<dbReference type="PANTHER" id="PTHR30185:SF12">
    <property type="entry name" value="TRANSCRIPTIONAL REGULATOR MANR"/>
    <property type="match status" value="1"/>
</dbReference>
<reference evidence="7" key="1">
    <citation type="submission" date="2016-01" db="EMBL/GenBank/DDBJ databases">
        <authorList>
            <person name="Mitreva M."/>
            <person name="Pepin K.H."/>
            <person name="Mihindukulasuriya K.A."/>
            <person name="Fulton R."/>
            <person name="Fronick C."/>
            <person name="O'Laughlin M."/>
            <person name="Miner T."/>
            <person name="Herter B."/>
            <person name="Rosa B.A."/>
            <person name="Cordes M."/>
            <person name="Tomlinson C."/>
            <person name="Wollam A."/>
            <person name="Palsikar V.B."/>
            <person name="Mardis E.R."/>
            <person name="Wilson R.K."/>
        </authorList>
    </citation>
    <scope>NUCLEOTIDE SEQUENCE [LARGE SCALE GENOMIC DNA]</scope>
    <source>
        <strain evidence="7">KA00185</strain>
    </source>
</reference>
<dbReference type="Pfam" id="PF08279">
    <property type="entry name" value="HTH_11"/>
    <property type="match status" value="1"/>
</dbReference>
<dbReference type="STRING" id="157687.HMPREF3180_00511"/>
<dbReference type="Proteomes" id="UP000070483">
    <property type="component" value="Unassembled WGS sequence"/>
</dbReference>
<evidence type="ECO:0000259" key="5">
    <source>
        <dbReference type="PROSITE" id="PS51372"/>
    </source>
</evidence>
<dbReference type="GO" id="GO:0008982">
    <property type="term" value="F:protein-N(PI)-phosphohistidine-sugar phosphotransferase activity"/>
    <property type="evidence" value="ECO:0007669"/>
    <property type="project" value="InterPro"/>
</dbReference>
<dbReference type="SUPFAM" id="SSF55804">
    <property type="entry name" value="Phoshotransferase/anion transport protein"/>
    <property type="match status" value="1"/>
</dbReference>
<comment type="caution">
    <text evidence="6">The sequence shown here is derived from an EMBL/GenBank/DDBJ whole genome shotgun (WGS) entry which is preliminary data.</text>
</comment>
<dbReference type="InterPro" id="IPR036634">
    <property type="entry name" value="PRD_sf"/>
</dbReference>
<dbReference type="PROSITE" id="PS51094">
    <property type="entry name" value="PTS_EIIA_TYPE_2"/>
    <property type="match status" value="1"/>
</dbReference>
<dbReference type="InterPro" id="IPR016152">
    <property type="entry name" value="PTrfase/Anion_transptr"/>
</dbReference>
<feature type="domain" description="PTS EIIB type-2" evidence="4">
    <location>
        <begin position="404"/>
        <end position="495"/>
    </location>
</feature>
<dbReference type="PATRIC" id="fig|157687.3.peg.510"/>